<evidence type="ECO:0000313" key="8">
    <source>
        <dbReference type="EMBL" id="MBD7952527.1"/>
    </source>
</evidence>
<proteinExistence type="predicted"/>
<feature type="compositionally biased region" description="Polar residues" evidence="6">
    <location>
        <begin position="1"/>
        <end position="18"/>
    </location>
</feature>
<dbReference type="CDD" id="cd06579">
    <property type="entry name" value="TM_PBP1_transp_AraH_like"/>
    <property type="match status" value="1"/>
</dbReference>
<keyword evidence="9" id="KW-1185">Reference proteome</keyword>
<feature type="transmembrane region" description="Helical" evidence="7">
    <location>
        <begin position="257"/>
        <end position="277"/>
    </location>
</feature>
<evidence type="ECO:0000256" key="2">
    <source>
        <dbReference type="ARBA" id="ARBA00022475"/>
    </source>
</evidence>
<dbReference type="EMBL" id="JACSQQ010000062">
    <property type="protein sequence ID" value="MBD7952527.1"/>
    <property type="molecule type" value="Genomic_DNA"/>
</dbReference>
<keyword evidence="5 7" id="KW-0472">Membrane</keyword>
<evidence type="ECO:0000256" key="5">
    <source>
        <dbReference type="ARBA" id="ARBA00023136"/>
    </source>
</evidence>
<comment type="subcellular location">
    <subcellularLocation>
        <location evidence="1">Cell membrane</location>
        <topology evidence="1">Multi-pass membrane protein</topology>
    </subcellularLocation>
</comment>
<dbReference type="Proteomes" id="UP000641803">
    <property type="component" value="Unassembled WGS sequence"/>
</dbReference>
<keyword evidence="4 7" id="KW-1133">Transmembrane helix</keyword>
<keyword evidence="2" id="KW-1003">Cell membrane</keyword>
<protein>
    <submittedName>
        <fullName evidence="8">ABC transporter permease</fullName>
    </submittedName>
</protein>
<feature type="transmembrane region" description="Helical" evidence="7">
    <location>
        <begin position="137"/>
        <end position="154"/>
    </location>
</feature>
<dbReference type="PANTHER" id="PTHR32196">
    <property type="entry name" value="ABC TRANSPORTER PERMEASE PROTEIN YPHD-RELATED-RELATED"/>
    <property type="match status" value="1"/>
</dbReference>
<dbReference type="RefSeq" id="WP_191798396.1">
    <property type="nucleotide sequence ID" value="NZ_JACSQQ010000062.1"/>
</dbReference>
<evidence type="ECO:0000256" key="6">
    <source>
        <dbReference type="SAM" id="MobiDB-lite"/>
    </source>
</evidence>
<feature type="region of interest" description="Disordered" evidence="6">
    <location>
        <begin position="342"/>
        <end position="388"/>
    </location>
</feature>
<dbReference type="InterPro" id="IPR001851">
    <property type="entry name" value="ABC_transp_permease"/>
</dbReference>
<keyword evidence="3 7" id="KW-0812">Transmembrane</keyword>
<organism evidence="8 9">
    <name type="scientific">Oerskovia rustica</name>
    <dbReference type="NCBI Taxonomy" id="2762237"/>
    <lineage>
        <taxon>Bacteria</taxon>
        <taxon>Bacillati</taxon>
        <taxon>Actinomycetota</taxon>
        <taxon>Actinomycetes</taxon>
        <taxon>Micrococcales</taxon>
        <taxon>Cellulomonadaceae</taxon>
        <taxon>Oerskovia</taxon>
    </lineage>
</organism>
<comment type="caution">
    <text evidence="8">The sequence shown here is derived from an EMBL/GenBank/DDBJ whole genome shotgun (WGS) entry which is preliminary data.</text>
</comment>
<accession>A0ABR8RY23</accession>
<feature type="transmembrane region" description="Helical" evidence="7">
    <location>
        <begin position="110"/>
        <end position="130"/>
    </location>
</feature>
<feature type="region of interest" description="Disordered" evidence="6">
    <location>
        <begin position="1"/>
        <end position="21"/>
    </location>
</feature>
<feature type="transmembrane region" description="Helical" evidence="7">
    <location>
        <begin position="228"/>
        <end position="251"/>
    </location>
</feature>
<feature type="transmembrane region" description="Helical" evidence="7">
    <location>
        <begin position="174"/>
        <end position="198"/>
    </location>
</feature>
<sequence>MSTAVSTASPRAGSTTSGPRRRRLGSTGIVYLALVGILVVSAGLVAAQGGSFFSQGNLFYLLSQTSLLGFVAIGQTFVILCKSLDLSVGYVVAWSSLVAATTMAGDPSRIWLGVVAALAVAAGVGLVNGLVISKLRVNSFIATLGVGLIIKGYLDTQFKGPSGEVPKAFQGFGYTRIGPVPVSVIVLAVVMVLGVVLLTRTRPGYHMFAVGGNIDVARLSGIRTDRSIVLAHVLCSLCAGIAGLLIAARFGTGNALVYTYGYDLNSIAAVVLGGTLLMGGRGSILGTIAGVLILASLDTVFNVLDVSPFFKDVLRGAIIIAAVAMYARRQIDPASSRARFKALAQSVRPGSRGGPGGASSPDRTGPAGPGSAAGPENPSATTGKEATR</sequence>
<gene>
    <name evidence="8" type="ORF">H9652_19210</name>
</gene>
<evidence type="ECO:0000256" key="3">
    <source>
        <dbReference type="ARBA" id="ARBA00022692"/>
    </source>
</evidence>
<dbReference type="Pfam" id="PF02653">
    <property type="entry name" value="BPD_transp_2"/>
    <property type="match status" value="1"/>
</dbReference>
<evidence type="ECO:0000256" key="7">
    <source>
        <dbReference type="SAM" id="Phobius"/>
    </source>
</evidence>
<feature type="transmembrane region" description="Helical" evidence="7">
    <location>
        <begin position="29"/>
        <end position="47"/>
    </location>
</feature>
<reference evidence="8 9" key="1">
    <citation type="submission" date="2020-08" db="EMBL/GenBank/DDBJ databases">
        <title>A Genomic Blueprint of the Chicken Gut Microbiome.</title>
        <authorList>
            <person name="Gilroy R."/>
            <person name="Ravi A."/>
            <person name="Getino M."/>
            <person name="Pursley I."/>
            <person name="Horton D.L."/>
            <person name="Alikhan N.-F."/>
            <person name="Baker D."/>
            <person name="Gharbi K."/>
            <person name="Hall N."/>
            <person name="Watson M."/>
            <person name="Adriaenssens E.M."/>
            <person name="Foster-Nyarko E."/>
            <person name="Jarju S."/>
            <person name="Secka A."/>
            <person name="Antonio M."/>
            <person name="Oren A."/>
            <person name="Chaudhuri R."/>
            <person name="La Ragione R.M."/>
            <person name="Hildebrand F."/>
            <person name="Pallen M.J."/>
        </authorList>
    </citation>
    <scope>NUCLEOTIDE SEQUENCE [LARGE SCALE GENOMIC DNA]</scope>
    <source>
        <strain evidence="8 9">Sa4CUA1</strain>
    </source>
</reference>
<evidence type="ECO:0000313" key="9">
    <source>
        <dbReference type="Proteomes" id="UP000641803"/>
    </source>
</evidence>
<evidence type="ECO:0000256" key="1">
    <source>
        <dbReference type="ARBA" id="ARBA00004651"/>
    </source>
</evidence>
<feature type="compositionally biased region" description="Low complexity" evidence="6">
    <location>
        <begin position="358"/>
        <end position="380"/>
    </location>
</feature>
<feature type="transmembrane region" description="Helical" evidence="7">
    <location>
        <begin position="284"/>
        <end position="303"/>
    </location>
</feature>
<feature type="transmembrane region" description="Helical" evidence="7">
    <location>
        <begin position="87"/>
        <end position="104"/>
    </location>
</feature>
<evidence type="ECO:0000256" key="4">
    <source>
        <dbReference type="ARBA" id="ARBA00022989"/>
    </source>
</evidence>
<feature type="transmembrane region" description="Helical" evidence="7">
    <location>
        <begin position="59"/>
        <end position="80"/>
    </location>
</feature>
<name>A0ABR8RY23_9CELL</name>